<evidence type="ECO:0000313" key="1">
    <source>
        <dbReference type="EMBL" id="WWM65031.1"/>
    </source>
</evidence>
<proteinExistence type="predicted"/>
<reference evidence="1 2" key="1">
    <citation type="submission" date="2024-02" db="EMBL/GenBank/DDBJ databases">
        <title>The whole genome sequence of Pseudomonas benzopyrenica MLY92.</title>
        <authorList>
            <person name="Liu Y."/>
        </authorList>
    </citation>
    <scope>NUCLEOTIDE SEQUENCE [LARGE SCALE GENOMIC DNA]</scope>
    <source>
        <strain evidence="1 2">MLY92</strain>
    </source>
</reference>
<gene>
    <name evidence="1" type="ORF">V6W80_14980</name>
</gene>
<keyword evidence="2" id="KW-1185">Reference proteome</keyword>
<protein>
    <submittedName>
        <fullName evidence="1">Uncharacterized protein</fullName>
    </submittedName>
</protein>
<sequence length="125" mass="14093">MQFRDEHQEMICTHRHSLILKALMQLEDLRQLLTASLTLKDILKPQMLEEHLVDLINDFAHSAIEEGIVVPKLIQDAVLDELEMNPITLDEIDAVLSAPLSATSLAYVRLRHAQQASTPQTGSEE</sequence>
<organism evidence="1 2">
    <name type="scientific">Pseudomonas benzopyrenica</name>
    <dbReference type="NCBI Taxonomy" id="2993566"/>
    <lineage>
        <taxon>Bacteria</taxon>
        <taxon>Pseudomonadati</taxon>
        <taxon>Pseudomonadota</taxon>
        <taxon>Gammaproteobacteria</taxon>
        <taxon>Pseudomonadales</taxon>
        <taxon>Pseudomonadaceae</taxon>
        <taxon>Pseudomonas</taxon>
    </lineage>
</organism>
<name>A0ABZ2FJM2_9PSED</name>
<accession>A0ABZ2FJM2</accession>
<dbReference type="EMBL" id="CP145723">
    <property type="protein sequence ID" value="WWM65031.1"/>
    <property type="molecule type" value="Genomic_DNA"/>
</dbReference>
<evidence type="ECO:0000313" key="2">
    <source>
        <dbReference type="Proteomes" id="UP001372714"/>
    </source>
</evidence>
<dbReference type="RefSeq" id="WP_338544682.1">
    <property type="nucleotide sequence ID" value="NZ_CP145723.1"/>
</dbReference>
<dbReference type="Proteomes" id="UP001372714">
    <property type="component" value="Chromosome"/>
</dbReference>